<sequence length="95" mass="11350">MILYCLMKVIQKEFTKSFTDAIKNFQEHQEHIHYDQCTCIHLSHICYNSAKLRVYCTKYYSLLLSTRMFTIILVNLRFGRIYLSQSLIDAYTIDP</sequence>
<proteinExistence type="predicted"/>
<gene>
    <name evidence="1" type="ORF">V1477_002699</name>
</gene>
<name>A0ABD2CWH8_VESMC</name>
<dbReference type="Proteomes" id="UP001607303">
    <property type="component" value="Unassembled WGS sequence"/>
</dbReference>
<organism evidence="1 2">
    <name type="scientific">Vespula maculifrons</name>
    <name type="common">Eastern yellow jacket</name>
    <name type="synonym">Wasp</name>
    <dbReference type="NCBI Taxonomy" id="7453"/>
    <lineage>
        <taxon>Eukaryota</taxon>
        <taxon>Metazoa</taxon>
        <taxon>Ecdysozoa</taxon>
        <taxon>Arthropoda</taxon>
        <taxon>Hexapoda</taxon>
        <taxon>Insecta</taxon>
        <taxon>Pterygota</taxon>
        <taxon>Neoptera</taxon>
        <taxon>Endopterygota</taxon>
        <taxon>Hymenoptera</taxon>
        <taxon>Apocrita</taxon>
        <taxon>Aculeata</taxon>
        <taxon>Vespoidea</taxon>
        <taxon>Vespidae</taxon>
        <taxon>Vespinae</taxon>
        <taxon>Vespula</taxon>
    </lineage>
</organism>
<evidence type="ECO:0000313" key="1">
    <source>
        <dbReference type="EMBL" id="KAL2749089.1"/>
    </source>
</evidence>
<evidence type="ECO:0000313" key="2">
    <source>
        <dbReference type="Proteomes" id="UP001607303"/>
    </source>
</evidence>
<reference evidence="1 2" key="1">
    <citation type="journal article" date="2024" name="Ann. Entomol. Soc. Am.">
        <title>Genomic analyses of the southern and eastern yellowjacket wasps (Hymenoptera: Vespidae) reveal evolutionary signatures of social life.</title>
        <authorList>
            <person name="Catto M.A."/>
            <person name="Caine P.B."/>
            <person name="Orr S.E."/>
            <person name="Hunt B.G."/>
            <person name="Goodisman M.A.D."/>
        </authorList>
    </citation>
    <scope>NUCLEOTIDE SEQUENCE [LARGE SCALE GENOMIC DNA]</scope>
    <source>
        <strain evidence="1">232</strain>
        <tissue evidence="1">Head and thorax</tissue>
    </source>
</reference>
<keyword evidence="2" id="KW-1185">Reference proteome</keyword>
<dbReference type="EMBL" id="JAYRBN010000028">
    <property type="protein sequence ID" value="KAL2749089.1"/>
    <property type="molecule type" value="Genomic_DNA"/>
</dbReference>
<protein>
    <submittedName>
        <fullName evidence="1">Uncharacterized protein</fullName>
    </submittedName>
</protein>
<dbReference type="AlphaFoldDB" id="A0ABD2CWH8"/>
<accession>A0ABD2CWH8</accession>
<comment type="caution">
    <text evidence="1">The sequence shown here is derived from an EMBL/GenBank/DDBJ whole genome shotgun (WGS) entry which is preliminary data.</text>
</comment>